<keyword evidence="3" id="KW-0274">FAD</keyword>
<keyword evidence="2" id="KW-0285">Flavoprotein</keyword>
<dbReference type="EMBL" id="BMMS01000015">
    <property type="protein sequence ID" value="GGO90880.1"/>
    <property type="molecule type" value="Genomic_DNA"/>
</dbReference>
<dbReference type="GO" id="GO:0005886">
    <property type="term" value="C:plasma membrane"/>
    <property type="evidence" value="ECO:0007669"/>
    <property type="project" value="TreeGrafter"/>
</dbReference>
<dbReference type="InterPro" id="IPR009100">
    <property type="entry name" value="AcylCoA_DH/oxidase_NM_dom_sf"/>
</dbReference>
<feature type="domain" description="Acyl-CoA dehydrogenase/oxidase C-terminal" evidence="5">
    <location>
        <begin position="271"/>
        <end position="419"/>
    </location>
</feature>
<dbReference type="GO" id="GO:0003995">
    <property type="term" value="F:acyl-CoA dehydrogenase activity"/>
    <property type="evidence" value="ECO:0007669"/>
    <property type="project" value="TreeGrafter"/>
</dbReference>
<organism evidence="6 7">
    <name type="scientific">Wenjunlia tyrosinilytica</name>
    <dbReference type="NCBI Taxonomy" id="1544741"/>
    <lineage>
        <taxon>Bacteria</taxon>
        <taxon>Bacillati</taxon>
        <taxon>Actinomycetota</taxon>
        <taxon>Actinomycetes</taxon>
        <taxon>Kitasatosporales</taxon>
        <taxon>Streptomycetaceae</taxon>
        <taxon>Wenjunlia</taxon>
    </lineage>
</organism>
<dbReference type="InterPro" id="IPR046373">
    <property type="entry name" value="Acyl-CoA_Oxase/DH_mid-dom_sf"/>
</dbReference>
<sequence length="599" mass="67042">MAGRRPRHAAPAAAGQLTTPPPGDPQMADPLLFNPRTYDPAHFDDETRRILRATVEWFESRGKKALVDSYIEREWYADFLEFIAKEGVFASLLTPAAEAGGDPGKRWDTSRVAAFSELLGFYGLGYWYTWQVTILGLGPVWQSGNEAARARAAELLRQGDVFAFGLSEKTHGADIYSTDMVLTPDGEGGFLANGAKYYIGNGNVAGMVSVFGRRAGIEGPDGYVFFAADSRHPHYRLVKNVVNSQMFVSEFHLDDYPVRAEDVLHTGQAAFDAALNTVNVGKFNLCFASIGICEHAMYEAVTHAHNRVLYGRRVTDFPHVRRELADAYARLTAMKLFSDRAVDYFRTAGPEDRRYLLFNPMTKMKVTTEGEKVIDLMWDVIAAKGFEKDTYFDKAARDIRGLPKLEGTVHVNLALILKFMGNYLFQPAEYPPVPTRHDPADDTFLFRQGPARGLGSIRFHDWRAAYEEFADVPNVARFREQAEGLCELLAKAAPDETQKKDLDFLLALGQLFALVVYGQLILEQARITDVERDVVDEIFDVFVRDFSAHATELHGKASSTGAQQEWALAHVRKPVVDTERSARVWARVEALSGVYEMRP</sequence>
<proteinExistence type="inferred from homology"/>
<reference evidence="6" key="1">
    <citation type="journal article" date="2014" name="Int. J. Syst. Evol. Microbiol.">
        <title>Complete genome sequence of Corynebacterium casei LMG S-19264T (=DSM 44701T), isolated from a smear-ripened cheese.</title>
        <authorList>
            <consortium name="US DOE Joint Genome Institute (JGI-PGF)"/>
            <person name="Walter F."/>
            <person name="Albersmeier A."/>
            <person name="Kalinowski J."/>
            <person name="Ruckert C."/>
        </authorList>
    </citation>
    <scope>NUCLEOTIDE SEQUENCE</scope>
    <source>
        <strain evidence="6">CGMCC 4.7201</strain>
    </source>
</reference>
<feature type="region of interest" description="Disordered" evidence="4">
    <location>
        <begin position="1"/>
        <end position="28"/>
    </location>
</feature>
<dbReference type="AlphaFoldDB" id="A0A917ZRA3"/>
<reference evidence="6" key="2">
    <citation type="submission" date="2020-09" db="EMBL/GenBank/DDBJ databases">
        <authorList>
            <person name="Sun Q."/>
            <person name="Zhou Y."/>
        </authorList>
    </citation>
    <scope>NUCLEOTIDE SEQUENCE</scope>
    <source>
        <strain evidence="6">CGMCC 4.7201</strain>
    </source>
</reference>
<dbReference type="Proteomes" id="UP000641932">
    <property type="component" value="Unassembled WGS sequence"/>
</dbReference>
<dbReference type="InterPro" id="IPR036250">
    <property type="entry name" value="AcylCo_DH-like_C"/>
</dbReference>
<keyword evidence="7" id="KW-1185">Reference proteome</keyword>
<dbReference type="Gene3D" id="2.40.110.10">
    <property type="entry name" value="Butyryl-CoA Dehydrogenase, subunit A, domain 2"/>
    <property type="match status" value="1"/>
</dbReference>
<evidence type="ECO:0000313" key="6">
    <source>
        <dbReference type="EMBL" id="GGO90880.1"/>
    </source>
</evidence>
<protein>
    <submittedName>
        <fullName evidence="6">Acyl-CoA dehydrogenase</fullName>
    </submittedName>
</protein>
<evidence type="ECO:0000259" key="5">
    <source>
        <dbReference type="Pfam" id="PF00441"/>
    </source>
</evidence>
<name>A0A917ZRA3_9ACTN</name>
<evidence type="ECO:0000256" key="2">
    <source>
        <dbReference type="ARBA" id="ARBA00022630"/>
    </source>
</evidence>
<comment type="similarity">
    <text evidence="1">Belongs to the acyl-CoA dehydrogenase family.</text>
</comment>
<accession>A0A917ZRA3</accession>
<dbReference type="PANTHER" id="PTHR43884">
    <property type="entry name" value="ACYL-COA DEHYDROGENASE"/>
    <property type="match status" value="1"/>
</dbReference>
<evidence type="ECO:0000313" key="7">
    <source>
        <dbReference type="Proteomes" id="UP000641932"/>
    </source>
</evidence>
<dbReference type="Pfam" id="PF00441">
    <property type="entry name" value="Acyl-CoA_dh_1"/>
    <property type="match status" value="1"/>
</dbReference>
<gene>
    <name evidence="6" type="primary">acd</name>
    <name evidence="6" type="ORF">GCM10012280_37430</name>
</gene>
<evidence type="ECO:0000256" key="1">
    <source>
        <dbReference type="ARBA" id="ARBA00009347"/>
    </source>
</evidence>
<dbReference type="Gene3D" id="1.20.140.10">
    <property type="entry name" value="Butyryl-CoA Dehydrogenase, subunit A, domain 3"/>
    <property type="match status" value="1"/>
</dbReference>
<dbReference type="PANTHER" id="PTHR43884:SF19">
    <property type="entry name" value="ACYL-COA DEHYDROGENASE FADE4-RELATED"/>
    <property type="match status" value="1"/>
</dbReference>
<dbReference type="SUPFAM" id="SSF47203">
    <property type="entry name" value="Acyl-CoA dehydrogenase C-terminal domain-like"/>
    <property type="match status" value="1"/>
</dbReference>
<dbReference type="CDD" id="cd00567">
    <property type="entry name" value="ACAD"/>
    <property type="match status" value="1"/>
</dbReference>
<evidence type="ECO:0000256" key="4">
    <source>
        <dbReference type="SAM" id="MobiDB-lite"/>
    </source>
</evidence>
<comment type="caution">
    <text evidence="6">The sequence shown here is derived from an EMBL/GenBank/DDBJ whole genome shotgun (WGS) entry which is preliminary data.</text>
</comment>
<dbReference type="InterPro" id="IPR009075">
    <property type="entry name" value="AcylCo_DH/oxidase_C"/>
</dbReference>
<evidence type="ECO:0000256" key="3">
    <source>
        <dbReference type="ARBA" id="ARBA00022827"/>
    </source>
</evidence>
<dbReference type="SUPFAM" id="SSF56645">
    <property type="entry name" value="Acyl-CoA dehydrogenase NM domain-like"/>
    <property type="match status" value="1"/>
</dbReference>